<evidence type="ECO:0000313" key="13">
    <source>
        <dbReference type="EMBL" id="MFL9879515.1"/>
    </source>
</evidence>
<evidence type="ECO:0000256" key="9">
    <source>
        <dbReference type="ARBA" id="ARBA00023136"/>
    </source>
</evidence>
<feature type="chain" id="PRO_5045538506" evidence="11">
    <location>
        <begin position="24"/>
        <end position="361"/>
    </location>
</feature>
<accession>A0ABW8ZAH7</accession>
<evidence type="ECO:0000256" key="2">
    <source>
        <dbReference type="ARBA" id="ARBA00011233"/>
    </source>
</evidence>
<evidence type="ECO:0000256" key="5">
    <source>
        <dbReference type="ARBA" id="ARBA00022692"/>
    </source>
</evidence>
<name>A0ABW8ZAH7_9BURK</name>
<keyword evidence="6 11" id="KW-0732">Signal</keyword>
<dbReference type="Pfam" id="PF13609">
    <property type="entry name" value="Porin_4"/>
    <property type="match status" value="1"/>
</dbReference>
<keyword evidence="10" id="KW-0998">Cell outer membrane</keyword>
<feature type="signal peptide" evidence="11">
    <location>
        <begin position="1"/>
        <end position="23"/>
    </location>
</feature>
<evidence type="ECO:0000256" key="10">
    <source>
        <dbReference type="ARBA" id="ARBA00023237"/>
    </source>
</evidence>
<sequence length="361" mass="37568">MSTFIKFGAAAILTLGASGVACAQSSVTISGVIDTGFGYTTNVGNGSQNKVGALNSILGVSNVGFRGKEDLGGGLNAVFNLQAGFNPTNGSQSSSGQLFSRNSLVGLESSSGALTVGKQWNFNDDWLVGSVFKGGYNSGAIFKFSEFDAVSEIYNNTIKYVSPEVGGFQGGVMYGFGEAAGSLRTGQVYNIAAKYAQGPFFVGITFDREQDATVGLTNTGNVLKLTTLGASYTINALKLRLGAARSDISGPGSFQSIPSLPTARKAYAVEAGVDYTFTPAFTGSADVIYRKNTTLSNNTKVYRLLGIYSLSKRTSLIANLAYLSNGDGATESLINTNSTAIGGGYANQHQTALALGIRHTF</sequence>
<dbReference type="PRINTS" id="PR00184">
    <property type="entry name" value="NEISSPPORIN"/>
</dbReference>
<dbReference type="RefSeq" id="WP_408168526.1">
    <property type="nucleotide sequence ID" value="NZ_JAQQFR010000008.1"/>
</dbReference>
<keyword evidence="8" id="KW-0626">Porin</keyword>
<evidence type="ECO:0000256" key="1">
    <source>
        <dbReference type="ARBA" id="ARBA00004571"/>
    </source>
</evidence>
<dbReference type="Gene3D" id="2.40.160.10">
    <property type="entry name" value="Porin"/>
    <property type="match status" value="1"/>
</dbReference>
<dbReference type="Proteomes" id="UP001629214">
    <property type="component" value="Unassembled WGS sequence"/>
</dbReference>
<organism evidence="13 14">
    <name type="scientific">Herbaspirillum rhizosphaerae</name>
    <dbReference type="NCBI Taxonomy" id="346179"/>
    <lineage>
        <taxon>Bacteria</taxon>
        <taxon>Pseudomonadati</taxon>
        <taxon>Pseudomonadota</taxon>
        <taxon>Betaproteobacteria</taxon>
        <taxon>Burkholderiales</taxon>
        <taxon>Oxalobacteraceae</taxon>
        <taxon>Herbaspirillum</taxon>
    </lineage>
</organism>
<keyword evidence="9" id="KW-0472">Membrane</keyword>
<evidence type="ECO:0000256" key="11">
    <source>
        <dbReference type="SAM" id="SignalP"/>
    </source>
</evidence>
<dbReference type="InterPro" id="IPR023614">
    <property type="entry name" value="Porin_dom_sf"/>
</dbReference>
<comment type="caution">
    <text evidence="13">The sequence shown here is derived from an EMBL/GenBank/DDBJ whole genome shotgun (WGS) entry which is preliminary data.</text>
</comment>
<evidence type="ECO:0000256" key="6">
    <source>
        <dbReference type="ARBA" id="ARBA00022729"/>
    </source>
</evidence>
<dbReference type="PROSITE" id="PS51257">
    <property type="entry name" value="PROKAR_LIPOPROTEIN"/>
    <property type="match status" value="1"/>
</dbReference>
<keyword evidence="5" id="KW-0812">Transmembrane</keyword>
<keyword evidence="3" id="KW-0813">Transport</keyword>
<dbReference type="InterPro" id="IPR050298">
    <property type="entry name" value="Gram-neg_bact_OMP"/>
</dbReference>
<dbReference type="InterPro" id="IPR002299">
    <property type="entry name" value="Porin_Neis"/>
</dbReference>
<comment type="subcellular location">
    <subcellularLocation>
        <location evidence="1">Cell outer membrane</location>
        <topology evidence="1">Multi-pass membrane protein</topology>
    </subcellularLocation>
</comment>
<evidence type="ECO:0000259" key="12">
    <source>
        <dbReference type="Pfam" id="PF13609"/>
    </source>
</evidence>
<gene>
    <name evidence="13" type="ORF">PQR63_14045</name>
</gene>
<keyword evidence="14" id="KW-1185">Reference proteome</keyword>
<evidence type="ECO:0000256" key="3">
    <source>
        <dbReference type="ARBA" id="ARBA00022448"/>
    </source>
</evidence>
<proteinExistence type="predicted"/>
<evidence type="ECO:0000313" key="14">
    <source>
        <dbReference type="Proteomes" id="UP001629214"/>
    </source>
</evidence>
<reference evidence="13 14" key="1">
    <citation type="journal article" date="2024" name="Chem. Sci.">
        <title>Discovery of megapolipeptins by genome mining of a Burkholderiales bacteria collection.</title>
        <authorList>
            <person name="Paulo B.S."/>
            <person name="Recchia M.J.J."/>
            <person name="Lee S."/>
            <person name="Fergusson C.H."/>
            <person name="Romanowski S.B."/>
            <person name="Hernandez A."/>
            <person name="Krull N."/>
            <person name="Liu D.Y."/>
            <person name="Cavanagh H."/>
            <person name="Bos A."/>
            <person name="Gray C.A."/>
            <person name="Murphy B.T."/>
            <person name="Linington R.G."/>
            <person name="Eustaquio A.S."/>
        </authorList>
    </citation>
    <scope>NUCLEOTIDE SEQUENCE [LARGE SCALE GENOMIC DNA]</scope>
    <source>
        <strain evidence="13 14">RL21-008-BIB-B</strain>
    </source>
</reference>
<dbReference type="PANTHER" id="PTHR34501">
    <property type="entry name" value="PROTEIN YDDL-RELATED"/>
    <property type="match status" value="1"/>
</dbReference>
<dbReference type="EMBL" id="JAQQFR010000008">
    <property type="protein sequence ID" value="MFL9879515.1"/>
    <property type="molecule type" value="Genomic_DNA"/>
</dbReference>
<evidence type="ECO:0000256" key="4">
    <source>
        <dbReference type="ARBA" id="ARBA00022452"/>
    </source>
</evidence>
<dbReference type="InterPro" id="IPR033900">
    <property type="entry name" value="Gram_neg_porin_domain"/>
</dbReference>
<protein>
    <submittedName>
        <fullName evidence="13">Porin</fullName>
    </submittedName>
</protein>
<evidence type="ECO:0000256" key="8">
    <source>
        <dbReference type="ARBA" id="ARBA00023114"/>
    </source>
</evidence>
<dbReference type="SUPFAM" id="SSF56935">
    <property type="entry name" value="Porins"/>
    <property type="match status" value="1"/>
</dbReference>
<keyword evidence="4" id="KW-1134">Transmembrane beta strand</keyword>
<feature type="domain" description="Porin" evidence="12">
    <location>
        <begin position="9"/>
        <end position="327"/>
    </location>
</feature>
<comment type="subunit">
    <text evidence="2">Homotrimer.</text>
</comment>
<dbReference type="PANTHER" id="PTHR34501:SF9">
    <property type="entry name" value="MAJOR OUTER MEMBRANE PROTEIN P.IA"/>
    <property type="match status" value="1"/>
</dbReference>
<keyword evidence="7" id="KW-0406">Ion transport</keyword>
<dbReference type="CDD" id="cd00342">
    <property type="entry name" value="gram_neg_porins"/>
    <property type="match status" value="1"/>
</dbReference>
<evidence type="ECO:0000256" key="7">
    <source>
        <dbReference type="ARBA" id="ARBA00023065"/>
    </source>
</evidence>